<keyword evidence="2" id="KW-0560">Oxidoreductase</keyword>
<dbReference type="AlphaFoldDB" id="A0A841GHG2"/>
<dbReference type="GO" id="GO:0016491">
    <property type="term" value="F:oxidoreductase activity"/>
    <property type="evidence" value="ECO:0007669"/>
    <property type="project" value="UniProtKB-KW"/>
</dbReference>
<gene>
    <name evidence="3" type="ORF">HNR75_000563</name>
</gene>
<comment type="caution">
    <text evidence="3">The sequence shown here is derived from an EMBL/GenBank/DDBJ whole genome shotgun (WGS) entry which is preliminary data.</text>
</comment>
<dbReference type="InterPro" id="IPR002347">
    <property type="entry name" value="SDR_fam"/>
</dbReference>
<dbReference type="Pfam" id="PF00106">
    <property type="entry name" value="adh_short"/>
    <property type="match status" value="1"/>
</dbReference>
<evidence type="ECO:0000256" key="1">
    <source>
        <dbReference type="ARBA" id="ARBA00006484"/>
    </source>
</evidence>
<name>A0A841GHG2_9GAMM</name>
<proteinExistence type="inferred from homology"/>
<evidence type="ECO:0000313" key="3">
    <source>
        <dbReference type="EMBL" id="MBB6054691.1"/>
    </source>
</evidence>
<protein>
    <submittedName>
        <fullName evidence="3">NAD(P)-dependent dehydrogenase (Short-subunit alcohol dehydrogenase family)</fullName>
    </submittedName>
</protein>
<accession>A0A841GHG2</accession>
<evidence type="ECO:0000313" key="4">
    <source>
        <dbReference type="Proteomes" id="UP000585721"/>
    </source>
</evidence>
<dbReference type="InterPro" id="IPR036291">
    <property type="entry name" value="NAD(P)-bd_dom_sf"/>
</dbReference>
<dbReference type="PANTHER" id="PTHR24320">
    <property type="entry name" value="RETINOL DEHYDROGENASE"/>
    <property type="match status" value="1"/>
</dbReference>
<dbReference type="PRINTS" id="PR00081">
    <property type="entry name" value="GDHRDH"/>
</dbReference>
<organism evidence="3 4">
    <name type="scientific">Tolumonas osonensis</name>
    <dbReference type="NCBI Taxonomy" id="675874"/>
    <lineage>
        <taxon>Bacteria</taxon>
        <taxon>Pseudomonadati</taxon>
        <taxon>Pseudomonadota</taxon>
        <taxon>Gammaproteobacteria</taxon>
        <taxon>Aeromonadales</taxon>
        <taxon>Aeromonadaceae</taxon>
        <taxon>Tolumonas</taxon>
    </lineage>
</organism>
<dbReference type="Proteomes" id="UP000585721">
    <property type="component" value="Unassembled WGS sequence"/>
</dbReference>
<dbReference type="Gene3D" id="3.40.50.720">
    <property type="entry name" value="NAD(P)-binding Rossmann-like Domain"/>
    <property type="match status" value="1"/>
</dbReference>
<keyword evidence="4" id="KW-1185">Reference proteome</keyword>
<dbReference type="EMBL" id="JACHGR010000002">
    <property type="protein sequence ID" value="MBB6054691.1"/>
    <property type="molecule type" value="Genomic_DNA"/>
</dbReference>
<dbReference type="SUPFAM" id="SSF51735">
    <property type="entry name" value="NAD(P)-binding Rossmann-fold domains"/>
    <property type="match status" value="1"/>
</dbReference>
<dbReference type="PANTHER" id="PTHR24320:SF274">
    <property type="entry name" value="CHAIN DEHYDROGENASE, PUTATIVE (AFU_ORTHOLOGUE AFUA_4G00440)-RELATED"/>
    <property type="match status" value="1"/>
</dbReference>
<evidence type="ECO:0000256" key="2">
    <source>
        <dbReference type="ARBA" id="ARBA00023002"/>
    </source>
</evidence>
<sequence length="255" mass="28114">MSFVFITGSTQGLGRATAQNLIEQGHQVVLHARSPERLAAVKDLIPQAAGVVIGDLSRLSDIRLVAEQVNQIGRMNAVIHNAGVYPSSGKKEIVDGYPSTFMVNTVAPYLLTALIQRPERLIYLSSSMHFSGVGDIHDIDWHSRPWNASEAYSESKLFATALAFAIARYWPNVLSHAVDPGWVPTRMGGKDAPDDLIEGYLTQCWLAVSNDDAVRISGRYWHHHECRKASSLAYSSLLQDNLIDKLSVITNISLF</sequence>
<reference evidence="3 4" key="1">
    <citation type="submission" date="2020-08" db="EMBL/GenBank/DDBJ databases">
        <title>Genomic Encyclopedia of Type Strains, Phase IV (KMG-IV): sequencing the most valuable type-strain genomes for metagenomic binning, comparative biology and taxonomic classification.</title>
        <authorList>
            <person name="Goeker M."/>
        </authorList>
    </citation>
    <scope>NUCLEOTIDE SEQUENCE [LARGE SCALE GENOMIC DNA]</scope>
    <source>
        <strain evidence="3 4">DSM 22975</strain>
    </source>
</reference>
<dbReference type="RefSeq" id="WP_188025503.1">
    <property type="nucleotide sequence ID" value="NZ_JACHGR010000002.1"/>
</dbReference>
<comment type="similarity">
    <text evidence="1">Belongs to the short-chain dehydrogenases/reductases (SDR) family.</text>
</comment>